<evidence type="ECO:0000313" key="1">
    <source>
        <dbReference type="EMBL" id="KAF1942099.1"/>
    </source>
</evidence>
<evidence type="ECO:0000313" key="2">
    <source>
        <dbReference type="Proteomes" id="UP000800038"/>
    </source>
</evidence>
<organism evidence="1 2">
    <name type="scientific">Clathrospora elynae</name>
    <dbReference type="NCBI Taxonomy" id="706981"/>
    <lineage>
        <taxon>Eukaryota</taxon>
        <taxon>Fungi</taxon>
        <taxon>Dikarya</taxon>
        <taxon>Ascomycota</taxon>
        <taxon>Pezizomycotina</taxon>
        <taxon>Dothideomycetes</taxon>
        <taxon>Pleosporomycetidae</taxon>
        <taxon>Pleosporales</taxon>
        <taxon>Diademaceae</taxon>
        <taxon>Clathrospora</taxon>
    </lineage>
</organism>
<gene>
    <name evidence="1" type="ORF">EJ02DRAFT_184456</name>
</gene>
<reference evidence="1" key="1">
    <citation type="journal article" date="2020" name="Stud. Mycol.">
        <title>101 Dothideomycetes genomes: a test case for predicting lifestyles and emergence of pathogens.</title>
        <authorList>
            <person name="Haridas S."/>
            <person name="Albert R."/>
            <person name="Binder M."/>
            <person name="Bloem J."/>
            <person name="Labutti K."/>
            <person name="Salamov A."/>
            <person name="Andreopoulos B."/>
            <person name="Baker S."/>
            <person name="Barry K."/>
            <person name="Bills G."/>
            <person name="Bluhm B."/>
            <person name="Cannon C."/>
            <person name="Castanera R."/>
            <person name="Culley D."/>
            <person name="Daum C."/>
            <person name="Ezra D."/>
            <person name="Gonzalez J."/>
            <person name="Henrissat B."/>
            <person name="Kuo A."/>
            <person name="Liang C."/>
            <person name="Lipzen A."/>
            <person name="Lutzoni F."/>
            <person name="Magnuson J."/>
            <person name="Mondo S."/>
            <person name="Nolan M."/>
            <person name="Ohm R."/>
            <person name="Pangilinan J."/>
            <person name="Park H.-J."/>
            <person name="Ramirez L."/>
            <person name="Alfaro M."/>
            <person name="Sun H."/>
            <person name="Tritt A."/>
            <person name="Yoshinaga Y."/>
            <person name="Zwiers L.-H."/>
            <person name="Turgeon B."/>
            <person name="Goodwin S."/>
            <person name="Spatafora J."/>
            <person name="Crous P."/>
            <person name="Grigoriev I."/>
        </authorList>
    </citation>
    <scope>NUCLEOTIDE SEQUENCE</scope>
    <source>
        <strain evidence="1">CBS 161.51</strain>
    </source>
</reference>
<name>A0A6A5SRB1_9PLEO</name>
<protein>
    <submittedName>
        <fullName evidence="1">Uncharacterized protein</fullName>
    </submittedName>
</protein>
<dbReference type="AlphaFoldDB" id="A0A6A5SRB1"/>
<dbReference type="EMBL" id="ML976039">
    <property type="protein sequence ID" value="KAF1942099.1"/>
    <property type="molecule type" value="Genomic_DNA"/>
</dbReference>
<sequence>MRCNSRCCVPKCFERILSNAALLAKSTHAQIEEHSGTHCRVLDVDVHHRDVQSDWRTCKCFECISSGAPHQGATPLRTRRALHDARTKPCGLSRGSSRQSCRCYGRCERGLHAARRRRPAKCHLPHRRLFASYRKYCGLRNLESSEYIKTPILQKEPLGEVRSRRHLGIAQLHRALNHSSQCCTN</sequence>
<proteinExistence type="predicted"/>
<keyword evidence="2" id="KW-1185">Reference proteome</keyword>
<dbReference type="Proteomes" id="UP000800038">
    <property type="component" value="Unassembled WGS sequence"/>
</dbReference>
<accession>A0A6A5SRB1</accession>